<organism evidence="1 2">
    <name type="scientific">Megamonas hypermegale</name>
    <dbReference type="NCBI Taxonomy" id="158847"/>
    <lineage>
        <taxon>Bacteria</taxon>
        <taxon>Bacillati</taxon>
        <taxon>Bacillota</taxon>
        <taxon>Negativicutes</taxon>
        <taxon>Selenomonadales</taxon>
        <taxon>Selenomonadaceae</taxon>
        <taxon>Megamonas</taxon>
    </lineage>
</organism>
<proteinExistence type="predicted"/>
<reference evidence="1" key="1">
    <citation type="journal article" date="2021" name="PeerJ">
        <title>Extensive microbial diversity within the chicken gut microbiome revealed by metagenomics and culture.</title>
        <authorList>
            <person name="Gilroy R."/>
            <person name="Ravi A."/>
            <person name="Getino M."/>
            <person name="Pursley I."/>
            <person name="Horton D.L."/>
            <person name="Alikhan N.F."/>
            <person name="Baker D."/>
            <person name="Gharbi K."/>
            <person name="Hall N."/>
            <person name="Watson M."/>
            <person name="Adriaenssens E.M."/>
            <person name="Foster-Nyarko E."/>
            <person name="Jarju S."/>
            <person name="Secka A."/>
            <person name="Antonio M."/>
            <person name="Oren A."/>
            <person name="Chaudhuri R.R."/>
            <person name="La Ragione R."/>
            <person name="Hildebrand F."/>
            <person name="Pallen M.J."/>
        </authorList>
    </citation>
    <scope>NUCLEOTIDE SEQUENCE</scope>
    <source>
        <strain evidence="1">7318</strain>
    </source>
</reference>
<evidence type="ECO:0000313" key="2">
    <source>
        <dbReference type="Proteomes" id="UP000780768"/>
    </source>
</evidence>
<protein>
    <submittedName>
        <fullName evidence="1">Uncharacterized protein</fullName>
    </submittedName>
</protein>
<gene>
    <name evidence="1" type="ORF">K8V65_03155</name>
</gene>
<dbReference type="AlphaFoldDB" id="A0A921HN24"/>
<sequence>MFKRKSSISFFRNYFFRNCIKESAGLAQYTIERINFLIYSYIVPGNFSLLAQRKVAEKESALVRALLRDFYFKKIVFYL</sequence>
<accession>A0A921HN24</accession>
<evidence type="ECO:0000313" key="1">
    <source>
        <dbReference type="EMBL" id="HJF84647.1"/>
    </source>
</evidence>
<name>A0A921HN24_9FIRM</name>
<dbReference type="Proteomes" id="UP000780768">
    <property type="component" value="Unassembled WGS sequence"/>
</dbReference>
<comment type="caution">
    <text evidence="1">The sequence shown here is derived from an EMBL/GenBank/DDBJ whole genome shotgun (WGS) entry which is preliminary data.</text>
</comment>
<dbReference type="EMBL" id="DYVR01000084">
    <property type="protein sequence ID" value="HJF84647.1"/>
    <property type="molecule type" value="Genomic_DNA"/>
</dbReference>
<reference evidence="1" key="2">
    <citation type="submission" date="2021-09" db="EMBL/GenBank/DDBJ databases">
        <authorList>
            <person name="Gilroy R."/>
        </authorList>
    </citation>
    <scope>NUCLEOTIDE SEQUENCE</scope>
    <source>
        <strain evidence="1">7318</strain>
    </source>
</reference>